<evidence type="ECO:0000313" key="1">
    <source>
        <dbReference type="EMBL" id="GAX91828.1"/>
    </source>
</evidence>
<keyword evidence="2" id="KW-1185">Reference proteome</keyword>
<protein>
    <submittedName>
        <fullName evidence="1">Uncharacterized protein</fullName>
    </submittedName>
</protein>
<dbReference type="AlphaFoldDB" id="A0A292YPF7"/>
<reference evidence="2" key="1">
    <citation type="submission" date="2017-07" db="EMBL/GenBank/DDBJ databases">
        <title>Draft genome sequence of Effusibacillus lacus strain skLN1.</title>
        <authorList>
            <person name="Watanabe M."/>
            <person name="Kojima H."/>
            <person name="Fukui M."/>
        </authorList>
    </citation>
    <scope>NUCLEOTIDE SEQUENCE [LARGE SCALE GENOMIC DNA]</scope>
    <source>
        <strain evidence="2">skLN1</strain>
    </source>
</reference>
<evidence type="ECO:0000313" key="2">
    <source>
        <dbReference type="Proteomes" id="UP000217785"/>
    </source>
</evidence>
<name>A0A292YPF7_9BACL</name>
<dbReference type="RefSeq" id="WP_096183977.1">
    <property type="nucleotide sequence ID" value="NZ_BDUF01000109.1"/>
</dbReference>
<dbReference type="Proteomes" id="UP000217785">
    <property type="component" value="Unassembled WGS sequence"/>
</dbReference>
<gene>
    <name evidence="1" type="ORF">EFBL_3519</name>
</gene>
<comment type="caution">
    <text evidence="1">The sequence shown here is derived from an EMBL/GenBank/DDBJ whole genome shotgun (WGS) entry which is preliminary data.</text>
</comment>
<organism evidence="1 2">
    <name type="scientific">Effusibacillus lacus</name>
    <dbReference type="NCBI Taxonomy" id="1348429"/>
    <lineage>
        <taxon>Bacteria</taxon>
        <taxon>Bacillati</taxon>
        <taxon>Bacillota</taxon>
        <taxon>Bacilli</taxon>
        <taxon>Bacillales</taxon>
        <taxon>Alicyclobacillaceae</taxon>
        <taxon>Effusibacillus</taxon>
    </lineage>
</organism>
<dbReference type="EMBL" id="BDUF01000109">
    <property type="protein sequence ID" value="GAX91828.1"/>
    <property type="molecule type" value="Genomic_DNA"/>
</dbReference>
<proteinExistence type="predicted"/>
<sequence length="153" mass="17128">MADKNMNESDIELPSLPKSYGHRASMKWITIESVRVVMERSKTLENKRIVLLTPAGLVEGELTDIAPSYAESFNSELGEELTPNITSMVANVRIDLLRMIEKQEDKLELIDSAPLVGLKNVVVRTTDHTFKLPEITLFADQIAGFTVSRQVLN</sequence>
<dbReference type="OrthoDB" id="2381565at2"/>
<accession>A0A292YPF7</accession>